<organism evidence="3 4">
    <name type="scientific">Lactuca virosa</name>
    <dbReference type="NCBI Taxonomy" id="75947"/>
    <lineage>
        <taxon>Eukaryota</taxon>
        <taxon>Viridiplantae</taxon>
        <taxon>Streptophyta</taxon>
        <taxon>Embryophyta</taxon>
        <taxon>Tracheophyta</taxon>
        <taxon>Spermatophyta</taxon>
        <taxon>Magnoliopsida</taxon>
        <taxon>eudicotyledons</taxon>
        <taxon>Gunneridae</taxon>
        <taxon>Pentapetalae</taxon>
        <taxon>asterids</taxon>
        <taxon>campanulids</taxon>
        <taxon>Asterales</taxon>
        <taxon>Asteraceae</taxon>
        <taxon>Cichorioideae</taxon>
        <taxon>Cichorieae</taxon>
        <taxon>Lactucinae</taxon>
        <taxon>Lactuca</taxon>
    </lineage>
</organism>
<dbReference type="Proteomes" id="UP001157418">
    <property type="component" value="Unassembled WGS sequence"/>
</dbReference>
<dbReference type="EMBL" id="CAKMRJ010000001">
    <property type="protein sequence ID" value="CAH1412762.1"/>
    <property type="molecule type" value="Genomic_DNA"/>
</dbReference>
<feature type="chain" id="PRO_5044713126" evidence="1">
    <location>
        <begin position="24"/>
        <end position="133"/>
    </location>
</feature>
<feature type="signal peptide" evidence="1">
    <location>
        <begin position="1"/>
        <end position="23"/>
    </location>
</feature>
<evidence type="ECO:0000256" key="1">
    <source>
        <dbReference type="SAM" id="SignalP"/>
    </source>
</evidence>
<keyword evidence="4" id="KW-1185">Reference proteome</keyword>
<dbReference type="AlphaFoldDB" id="A0AAU9LA87"/>
<accession>A0AAU9LA87</accession>
<reference evidence="3 4" key="1">
    <citation type="submission" date="2022-01" db="EMBL/GenBank/DDBJ databases">
        <authorList>
            <person name="Xiong W."/>
            <person name="Schranz E."/>
        </authorList>
    </citation>
    <scope>NUCLEOTIDE SEQUENCE [LARGE SCALE GENOMIC DNA]</scope>
</reference>
<keyword evidence="1" id="KW-0732">Signal</keyword>
<dbReference type="EMBL" id="CAKMRJ010000001">
    <property type="protein sequence ID" value="CAH1412763.1"/>
    <property type="molecule type" value="Genomic_DNA"/>
</dbReference>
<evidence type="ECO:0000313" key="2">
    <source>
        <dbReference type="EMBL" id="CAH1412762.1"/>
    </source>
</evidence>
<name>A0AAU9LA87_9ASTR</name>
<sequence length="133" mass="14633">MNWNETRSLGLLVLGCMLDNGSSERNGEDGDDLPEAIRRRWHRRMATVTVSGDVGEWRSSGGLFPPGFSFRLTGTMIWRDMGGRNLSAAAGERWQQAGWVVVDCSSNYFVLLLLRRVRQGGQKEAAADDGGAS</sequence>
<comment type="caution">
    <text evidence="3">The sequence shown here is derived from an EMBL/GenBank/DDBJ whole genome shotgun (WGS) entry which is preliminary data.</text>
</comment>
<proteinExistence type="predicted"/>
<protein>
    <submittedName>
        <fullName evidence="3">Uncharacterized protein</fullName>
    </submittedName>
</protein>
<evidence type="ECO:0000313" key="4">
    <source>
        <dbReference type="Proteomes" id="UP001157418"/>
    </source>
</evidence>
<evidence type="ECO:0000313" key="3">
    <source>
        <dbReference type="EMBL" id="CAH1412763.1"/>
    </source>
</evidence>
<gene>
    <name evidence="2" type="ORF">LVIROSA_LOCUS756</name>
    <name evidence="3" type="ORF">LVIROSA_LOCUS757</name>
</gene>